<reference evidence="3" key="1">
    <citation type="journal article" date="2020" name="Stud. Mycol.">
        <title>101 Dothideomycetes genomes: A test case for predicting lifestyles and emergence of pathogens.</title>
        <authorList>
            <person name="Haridas S."/>
            <person name="Albert R."/>
            <person name="Binder M."/>
            <person name="Bloem J."/>
            <person name="LaButti K."/>
            <person name="Salamov A."/>
            <person name="Andreopoulos B."/>
            <person name="Baker S."/>
            <person name="Barry K."/>
            <person name="Bills G."/>
            <person name="Bluhm B."/>
            <person name="Cannon C."/>
            <person name="Castanera R."/>
            <person name="Culley D."/>
            <person name="Daum C."/>
            <person name="Ezra D."/>
            <person name="Gonzalez J."/>
            <person name="Henrissat B."/>
            <person name="Kuo A."/>
            <person name="Liang C."/>
            <person name="Lipzen A."/>
            <person name="Lutzoni F."/>
            <person name="Magnuson J."/>
            <person name="Mondo S."/>
            <person name="Nolan M."/>
            <person name="Ohm R."/>
            <person name="Pangilinan J."/>
            <person name="Park H.-J."/>
            <person name="Ramirez L."/>
            <person name="Alfaro M."/>
            <person name="Sun H."/>
            <person name="Tritt A."/>
            <person name="Yoshinaga Y."/>
            <person name="Zwiers L.-H."/>
            <person name="Turgeon B."/>
            <person name="Goodwin S."/>
            <person name="Spatafora J."/>
            <person name="Crous P."/>
            <person name="Grigoriev I."/>
        </authorList>
    </citation>
    <scope>NUCLEOTIDE SEQUENCE [LARGE SCALE GENOMIC DNA]</scope>
    <source>
        <strain evidence="3">CBS 304.66</strain>
    </source>
</reference>
<dbReference type="AlphaFoldDB" id="A0A9P4KI67"/>
<feature type="region of interest" description="Disordered" evidence="1">
    <location>
        <begin position="141"/>
        <end position="172"/>
    </location>
</feature>
<gene>
    <name evidence="2" type="ORF">CC78DRAFT_575772</name>
</gene>
<proteinExistence type="predicted"/>
<evidence type="ECO:0000313" key="2">
    <source>
        <dbReference type="EMBL" id="KAF2268787.1"/>
    </source>
</evidence>
<protein>
    <submittedName>
        <fullName evidence="2">Uncharacterized protein</fullName>
    </submittedName>
</protein>
<comment type="caution">
    <text evidence="2">The sequence shown here is derived from an EMBL/GenBank/DDBJ whole genome shotgun (WGS) entry which is preliminary data.</text>
</comment>
<dbReference type="OrthoDB" id="10669070at2759"/>
<evidence type="ECO:0000256" key="1">
    <source>
        <dbReference type="SAM" id="MobiDB-lite"/>
    </source>
</evidence>
<dbReference type="Proteomes" id="UP000800093">
    <property type="component" value="Unassembled WGS sequence"/>
</dbReference>
<dbReference type="EMBL" id="ML986585">
    <property type="protein sequence ID" value="KAF2268787.1"/>
    <property type="molecule type" value="Genomic_DNA"/>
</dbReference>
<organism evidence="2 3">
    <name type="scientific">Lojkania enalia</name>
    <dbReference type="NCBI Taxonomy" id="147567"/>
    <lineage>
        <taxon>Eukaryota</taxon>
        <taxon>Fungi</taxon>
        <taxon>Dikarya</taxon>
        <taxon>Ascomycota</taxon>
        <taxon>Pezizomycotina</taxon>
        <taxon>Dothideomycetes</taxon>
        <taxon>Pleosporomycetidae</taxon>
        <taxon>Pleosporales</taxon>
        <taxon>Pleosporales incertae sedis</taxon>
        <taxon>Lojkania</taxon>
    </lineage>
</organism>
<feature type="compositionally biased region" description="Basic and acidic residues" evidence="1">
    <location>
        <begin position="149"/>
        <end position="172"/>
    </location>
</feature>
<keyword evidence="3" id="KW-1185">Reference proteome</keyword>
<name>A0A9P4KI67_9PLEO</name>
<accession>A0A9P4KI67</accession>
<sequence>MPFIIYPPTPYSDPTRLYNIYLLDSNTSVNRVIVKDCRDWGWHVEYWENSPTRQNEPRKHNKRGTDKLSIWEIWQKEHGRRILEKYNKRQGIKSPKQRFKDIGDWLLGRSKPYEGGGLKGEECYTRVSSKQETDNQTCRVAFNGQMPSHSRDHQHTFDSPNDRSPHTDIDSD</sequence>
<evidence type="ECO:0000313" key="3">
    <source>
        <dbReference type="Proteomes" id="UP000800093"/>
    </source>
</evidence>